<dbReference type="RefSeq" id="WP_183164923.1">
    <property type="nucleotide sequence ID" value="NZ_JACHXI010000001.1"/>
</dbReference>
<comment type="caution">
    <text evidence="1">The sequence shown here is derived from an EMBL/GenBank/DDBJ whole genome shotgun (WGS) entry which is preliminary data.</text>
</comment>
<keyword evidence="2" id="KW-1185">Reference proteome</keyword>
<dbReference type="Proteomes" id="UP000549250">
    <property type="component" value="Unassembled WGS sequence"/>
</dbReference>
<organism evidence="1 2">
    <name type="scientific">Azomonas macrocytogenes</name>
    <name type="common">Azotobacter macrocytogenes</name>
    <dbReference type="NCBI Taxonomy" id="69962"/>
    <lineage>
        <taxon>Bacteria</taxon>
        <taxon>Pseudomonadati</taxon>
        <taxon>Pseudomonadota</taxon>
        <taxon>Gammaproteobacteria</taxon>
        <taxon>Pseudomonadales</taxon>
        <taxon>Pseudomonadaceae</taxon>
        <taxon>Azomonas</taxon>
    </lineage>
</organism>
<dbReference type="AlphaFoldDB" id="A0A839T1X8"/>
<name>A0A839T1X8_AZOMA</name>
<evidence type="ECO:0000313" key="1">
    <source>
        <dbReference type="EMBL" id="MBB3101955.1"/>
    </source>
</evidence>
<proteinExistence type="predicted"/>
<protein>
    <submittedName>
        <fullName evidence="1">Uncharacterized protein</fullName>
    </submittedName>
</protein>
<gene>
    <name evidence="1" type="ORF">FHR87_000315</name>
</gene>
<dbReference type="EMBL" id="JACHXI010000001">
    <property type="protein sequence ID" value="MBB3101955.1"/>
    <property type="molecule type" value="Genomic_DNA"/>
</dbReference>
<accession>A0A839T1X8</accession>
<sequence>MRIDRQLDLIVQDFAGNSPKRWRFTLAVATRSVNGLGIIRTIRTAFYAKGSLSGVKLEYKSSPSGGLQI</sequence>
<reference evidence="1 2" key="1">
    <citation type="submission" date="2020-08" db="EMBL/GenBank/DDBJ databases">
        <title>Genomic Encyclopedia of Type Strains, Phase III (KMG-III): the genomes of soil and plant-associated and newly described type strains.</title>
        <authorList>
            <person name="Whitman W."/>
        </authorList>
    </citation>
    <scope>NUCLEOTIDE SEQUENCE [LARGE SCALE GENOMIC DNA]</scope>
    <source>
        <strain evidence="1 2">CECT 4462</strain>
    </source>
</reference>
<evidence type="ECO:0000313" key="2">
    <source>
        <dbReference type="Proteomes" id="UP000549250"/>
    </source>
</evidence>